<dbReference type="InterPro" id="IPR013083">
    <property type="entry name" value="Znf_RING/FYVE/PHD"/>
</dbReference>
<dbReference type="AlphaFoldDB" id="A0A834T9A6"/>
<evidence type="ECO:0000256" key="2">
    <source>
        <dbReference type="ARBA" id="ARBA00004906"/>
    </source>
</evidence>
<dbReference type="PANTHER" id="PTHR22937:SF212">
    <property type="entry name" value="RING-TYPE E3 UBIQUITIN TRANSFERASE"/>
    <property type="match status" value="1"/>
</dbReference>
<dbReference type="SMART" id="SM00184">
    <property type="entry name" value="RING"/>
    <property type="match status" value="1"/>
</dbReference>
<dbReference type="GO" id="GO:0043161">
    <property type="term" value="P:proteasome-mediated ubiquitin-dependent protein catabolic process"/>
    <property type="evidence" value="ECO:0007669"/>
    <property type="project" value="UniProtKB-ARBA"/>
</dbReference>
<dbReference type="GO" id="GO:0061630">
    <property type="term" value="F:ubiquitin protein ligase activity"/>
    <property type="evidence" value="ECO:0007669"/>
    <property type="project" value="UniProtKB-EC"/>
</dbReference>
<keyword evidence="6 9" id="KW-0863">Zinc-finger</keyword>
<comment type="catalytic activity">
    <reaction evidence="1">
        <text>S-ubiquitinyl-[E2 ubiquitin-conjugating enzyme]-L-cysteine + [acceptor protein]-L-lysine = [E2 ubiquitin-conjugating enzyme]-L-cysteine + N(6)-ubiquitinyl-[acceptor protein]-L-lysine.</text>
        <dbReference type="EC" id="2.3.2.27"/>
    </reaction>
</comment>
<evidence type="ECO:0000256" key="9">
    <source>
        <dbReference type="PROSITE-ProRule" id="PRU00175"/>
    </source>
</evidence>
<comment type="caution">
    <text evidence="12">The sequence shown here is derived from an EMBL/GenBank/DDBJ whole genome shotgun (WGS) entry which is preliminary data.</text>
</comment>
<evidence type="ECO:0000256" key="7">
    <source>
        <dbReference type="ARBA" id="ARBA00022786"/>
    </source>
</evidence>
<gene>
    <name evidence="12" type="ORF">G2W53_031454</name>
</gene>
<dbReference type="Pfam" id="PF13639">
    <property type="entry name" value="zf-RING_2"/>
    <property type="match status" value="1"/>
</dbReference>
<proteinExistence type="predicted"/>
<evidence type="ECO:0000256" key="3">
    <source>
        <dbReference type="ARBA" id="ARBA00012483"/>
    </source>
</evidence>
<feature type="compositionally biased region" description="Low complexity" evidence="10">
    <location>
        <begin position="379"/>
        <end position="391"/>
    </location>
</feature>
<name>A0A834T9A6_9FABA</name>
<feature type="region of interest" description="Disordered" evidence="10">
    <location>
        <begin position="78"/>
        <end position="109"/>
    </location>
</feature>
<accession>A0A834T9A6</accession>
<dbReference type="FunFam" id="3.30.40.10:FF:000309">
    <property type="entry name" value="E3 ubiquitin-protein ligase MBR2"/>
    <property type="match status" value="1"/>
</dbReference>
<evidence type="ECO:0000313" key="12">
    <source>
        <dbReference type="EMBL" id="KAF7817485.1"/>
    </source>
</evidence>
<evidence type="ECO:0000256" key="8">
    <source>
        <dbReference type="ARBA" id="ARBA00022833"/>
    </source>
</evidence>
<evidence type="ECO:0000256" key="1">
    <source>
        <dbReference type="ARBA" id="ARBA00000900"/>
    </source>
</evidence>
<dbReference type="Proteomes" id="UP000634136">
    <property type="component" value="Unassembled WGS sequence"/>
</dbReference>
<dbReference type="SUPFAM" id="SSF57850">
    <property type="entry name" value="RING/U-box"/>
    <property type="match status" value="1"/>
</dbReference>
<feature type="region of interest" description="Disordered" evidence="10">
    <location>
        <begin position="517"/>
        <end position="537"/>
    </location>
</feature>
<sequence length="709" mass="77362">MQGQRGTIGSLPETIEFDCGSTSSNATVDQQICWDSTRNPDENQISEFILSPADMNPAYANSINHDWKNLSGWSFGGPSSSGAQTEMNNNEQKRELGWSSSRSSGTVAGSRLEQHFEPTNFLSLDNVNTSPMCMHSSNPHAMSHSLNLNAGLADGGSDTSQNLELSSFNKSSGSVNEPIPPSIGSAPFFLPSGNNNLVDEAIVRPNCSHDTRRVSRKRKAVDGYIGQSSGGGSSSYCQHPESSAWHTLPTQNNDRSSLSRSAPSAQVSSRLGLGMRDKSPESIHDLNVAGSSNSFHRNIRLRINPSNQQDSVPPTAFSNGNVIRHSTVSPLCSVSQRFPPLDNSLDLRSAPSLDNMVPQSLPLGTSPSLPRNMQPFRWNGSSSSRNSHLSNTIICSDRDNLQHEEPGSRSMPRNISEHPMLVTAADLRNVARNPTSRSLGGANLNVNSSSRTGSNSFSNHPPPAPTWVSRPNPPQYPRRLSEYVRRSLLSSGSEAAAGSSNNYSFLRAAPITSSEARALSSRAGSQGRHQSHSRSLSWLERQGDSDFRVPYSLQTLAVASEGSSRLVSELRNVLGIMRRGGNLRFEDFMILDHSIFSGMADIHDRHRDMRLDVDNMSYEELLALEERIGNVSTGLSEETILKLLKQKKYSVEEGSQVEAEPCCICQEEFSNGNDIGTLDCGHDYHTNCIKQWLMQKNLCPICKTTGLAT</sequence>
<dbReference type="GO" id="GO:0010228">
    <property type="term" value="P:vegetative to reproductive phase transition of meristem"/>
    <property type="evidence" value="ECO:0007669"/>
    <property type="project" value="UniProtKB-ARBA"/>
</dbReference>
<feature type="compositionally biased region" description="Polar residues" evidence="10">
    <location>
        <begin position="362"/>
        <end position="371"/>
    </location>
</feature>
<feature type="compositionally biased region" description="Low complexity" evidence="10">
    <location>
        <begin position="445"/>
        <end position="459"/>
    </location>
</feature>
<keyword evidence="4" id="KW-0808">Transferase</keyword>
<evidence type="ECO:0000313" key="13">
    <source>
        <dbReference type="Proteomes" id="UP000634136"/>
    </source>
</evidence>
<feature type="region of interest" description="Disordered" evidence="10">
    <location>
        <begin position="433"/>
        <end position="474"/>
    </location>
</feature>
<keyword evidence="8" id="KW-0862">Zinc</keyword>
<dbReference type="PANTHER" id="PTHR22937">
    <property type="entry name" value="E3 UBIQUITIN-PROTEIN LIGASE RNF165"/>
    <property type="match status" value="1"/>
</dbReference>
<dbReference type="Gene3D" id="3.30.40.10">
    <property type="entry name" value="Zinc/RING finger domain, C3HC4 (zinc finger)"/>
    <property type="match status" value="1"/>
</dbReference>
<evidence type="ECO:0000256" key="5">
    <source>
        <dbReference type="ARBA" id="ARBA00022723"/>
    </source>
</evidence>
<organism evidence="12 13">
    <name type="scientific">Senna tora</name>
    <dbReference type="NCBI Taxonomy" id="362788"/>
    <lineage>
        <taxon>Eukaryota</taxon>
        <taxon>Viridiplantae</taxon>
        <taxon>Streptophyta</taxon>
        <taxon>Embryophyta</taxon>
        <taxon>Tracheophyta</taxon>
        <taxon>Spermatophyta</taxon>
        <taxon>Magnoliopsida</taxon>
        <taxon>eudicotyledons</taxon>
        <taxon>Gunneridae</taxon>
        <taxon>Pentapetalae</taxon>
        <taxon>rosids</taxon>
        <taxon>fabids</taxon>
        <taxon>Fabales</taxon>
        <taxon>Fabaceae</taxon>
        <taxon>Caesalpinioideae</taxon>
        <taxon>Cassia clade</taxon>
        <taxon>Senna</taxon>
    </lineage>
</organism>
<dbReference type="InterPro" id="IPR001841">
    <property type="entry name" value="Znf_RING"/>
</dbReference>
<dbReference type="PROSITE" id="PS50089">
    <property type="entry name" value="ZF_RING_2"/>
    <property type="match status" value="1"/>
</dbReference>
<dbReference type="EMBL" id="JAAIUW010000009">
    <property type="protein sequence ID" value="KAF7817485.1"/>
    <property type="molecule type" value="Genomic_DNA"/>
</dbReference>
<feature type="region of interest" description="Disordered" evidence="10">
    <location>
        <begin position="209"/>
        <end position="279"/>
    </location>
</feature>
<feature type="domain" description="RING-type" evidence="11">
    <location>
        <begin position="662"/>
        <end position="703"/>
    </location>
</feature>
<keyword evidence="7" id="KW-0833">Ubl conjugation pathway</keyword>
<dbReference type="InterPro" id="IPR045191">
    <property type="entry name" value="MBR1/2-like"/>
</dbReference>
<feature type="compositionally biased region" description="Basic and acidic residues" evidence="10">
    <location>
        <begin position="396"/>
        <end position="407"/>
    </location>
</feature>
<feature type="compositionally biased region" description="Polar residues" evidence="10">
    <location>
        <begin position="236"/>
        <end position="269"/>
    </location>
</feature>
<feature type="compositionally biased region" description="Polar residues" evidence="10">
    <location>
        <begin position="157"/>
        <end position="175"/>
    </location>
</feature>
<dbReference type="EC" id="2.3.2.27" evidence="3"/>
<dbReference type="GO" id="GO:0008270">
    <property type="term" value="F:zinc ion binding"/>
    <property type="evidence" value="ECO:0007669"/>
    <property type="project" value="UniProtKB-KW"/>
</dbReference>
<keyword evidence="5" id="KW-0479">Metal-binding</keyword>
<feature type="compositionally biased region" description="Pro residues" evidence="10">
    <location>
        <begin position="460"/>
        <end position="474"/>
    </location>
</feature>
<evidence type="ECO:0000256" key="4">
    <source>
        <dbReference type="ARBA" id="ARBA00022679"/>
    </source>
</evidence>
<feature type="region of interest" description="Disordered" evidence="10">
    <location>
        <begin position="152"/>
        <end position="178"/>
    </location>
</feature>
<dbReference type="OrthoDB" id="8062037at2759"/>
<feature type="compositionally biased region" description="Polar residues" evidence="10">
    <location>
        <begin position="522"/>
        <end position="536"/>
    </location>
</feature>
<comment type="pathway">
    <text evidence="2">Protein modification; protein ubiquitination.</text>
</comment>
<keyword evidence="13" id="KW-1185">Reference proteome</keyword>
<evidence type="ECO:0000256" key="6">
    <source>
        <dbReference type="ARBA" id="ARBA00022771"/>
    </source>
</evidence>
<protein>
    <recommendedName>
        <fullName evidence="3">RING-type E3 ubiquitin transferase</fullName>
        <ecNumber evidence="3">2.3.2.27</ecNumber>
    </recommendedName>
</protein>
<evidence type="ECO:0000259" key="11">
    <source>
        <dbReference type="PROSITE" id="PS50089"/>
    </source>
</evidence>
<feature type="region of interest" description="Disordered" evidence="10">
    <location>
        <begin position="345"/>
        <end position="416"/>
    </location>
</feature>
<reference evidence="12" key="1">
    <citation type="submission" date="2020-09" db="EMBL/GenBank/DDBJ databases">
        <title>Genome-Enabled Discovery of Anthraquinone Biosynthesis in Senna tora.</title>
        <authorList>
            <person name="Kang S.-H."/>
            <person name="Pandey R.P."/>
            <person name="Lee C.-M."/>
            <person name="Sim J.-S."/>
            <person name="Jeong J.-T."/>
            <person name="Choi B.-S."/>
            <person name="Jung M."/>
            <person name="Ginzburg D."/>
            <person name="Zhao K."/>
            <person name="Won S.Y."/>
            <person name="Oh T.-J."/>
            <person name="Yu Y."/>
            <person name="Kim N.-H."/>
            <person name="Lee O.R."/>
            <person name="Lee T.-H."/>
            <person name="Bashyal P."/>
            <person name="Kim T.-S."/>
            <person name="Lee W.-H."/>
            <person name="Kawkins C."/>
            <person name="Kim C.-K."/>
            <person name="Kim J.S."/>
            <person name="Ahn B.O."/>
            <person name="Rhee S.Y."/>
            <person name="Sohng J.K."/>
        </authorList>
    </citation>
    <scope>NUCLEOTIDE SEQUENCE</scope>
    <source>
        <tissue evidence="12">Leaf</tissue>
    </source>
</reference>
<evidence type="ECO:0000256" key="10">
    <source>
        <dbReference type="SAM" id="MobiDB-lite"/>
    </source>
</evidence>